<dbReference type="Pfam" id="PF13473">
    <property type="entry name" value="Cupredoxin_1"/>
    <property type="match status" value="1"/>
</dbReference>
<dbReference type="InterPro" id="IPR038352">
    <property type="entry name" value="Imelysin_sf"/>
</dbReference>
<keyword evidence="3 4" id="KW-0732">Signal</keyword>
<dbReference type="InterPro" id="IPR034981">
    <property type="entry name" value="Imelysin-like_EfeO/Algp7"/>
</dbReference>
<organism evidence="7 8">
    <name type="scientific">Leucobacter edaphi</name>
    <dbReference type="NCBI Taxonomy" id="2796472"/>
    <lineage>
        <taxon>Bacteria</taxon>
        <taxon>Bacillati</taxon>
        <taxon>Actinomycetota</taxon>
        <taxon>Actinomycetes</taxon>
        <taxon>Micrococcales</taxon>
        <taxon>Microbacteriaceae</taxon>
        <taxon>Leucobacter</taxon>
    </lineage>
</organism>
<dbReference type="InterPro" id="IPR050894">
    <property type="entry name" value="EfeM/EfeO_iron_uptake"/>
</dbReference>
<dbReference type="Pfam" id="PF09375">
    <property type="entry name" value="Peptidase_M75"/>
    <property type="match status" value="1"/>
</dbReference>
<comment type="caution">
    <text evidence="7">The sequence shown here is derived from an EMBL/GenBank/DDBJ whole genome shotgun (WGS) entry which is preliminary data.</text>
</comment>
<comment type="subcellular location">
    <subcellularLocation>
        <location evidence="1">Periplasm</location>
    </subcellularLocation>
</comment>
<dbReference type="PANTHER" id="PTHR39192">
    <property type="entry name" value="IRON UPTAKE SYSTEM COMPONENT EFEO"/>
    <property type="match status" value="1"/>
</dbReference>
<evidence type="ECO:0000256" key="3">
    <source>
        <dbReference type="ARBA" id="ARBA00022729"/>
    </source>
</evidence>
<dbReference type="InterPro" id="IPR006311">
    <property type="entry name" value="TAT_signal"/>
</dbReference>
<dbReference type="PANTHER" id="PTHR39192:SF1">
    <property type="entry name" value="IRON UPTAKE SYSTEM COMPONENT EFEO"/>
    <property type="match status" value="1"/>
</dbReference>
<feature type="domain" description="Imelysin-like" evidence="5">
    <location>
        <begin position="139"/>
        <end position="395"/>
    </location>
</feature>
<dbReference type="PROSITE" id="PS51257">
    <property type="entry name" value="PROKAR_LIPOPROTEIN"/>
    <property type="match status" value="1"/>
</dbReference>
<gene>
    <name evidence="7" type="ORF">JD292_03950</name>
</gene>
<dbReference type="InterPro" id="IPR018976">
    <property type="entry name" value="Imelysin-like"/>
</dbReference>
<dbReference type="Gene3D" id="1.20.1420.20">
    <property type="entry name" value="M75 peptidase, HXXE motif"/>
    <property type="match status" value="1"/>
</dbReference>
<dbReference type="CDD" id="cd14656">
    <property type="entry name" value="Imelysin-like_EfeO"/>
    <property type="match status" value="1"/>
</dbReference>
<feature type="signal peptide" evidence="4">
    <location>
        <begin position="1"/>
        <end position="28"/>
    </location>
</feature>
<sequence length="402" mass="43042">MPSRRNVATSIVALGAASLLLSGCVQNAAPGAAAIAVTANDDGCTVSSASAQSGTITFDVTNKGSKVNEFYVLGANKLTIIGEVENIAPGATRQLTVQANPGNYFTSCRPGMIGKGIGEAAFAVTGESIASNADHEAVVAQYVGYVKSQTEELVPATEEFVRAWIAGDTGKAKELFPTARIAYERIEPTAEQFGDLDPKIDYRKPGAIEEGIPFTGFHRIEQDLWLDEAKKNYAEPDKAHYPKDDLVPMSAAERTKVGEQLIADVTELKDKVASKEFTLTLANITEGAKSLLDEIAKPDGKLPGEENEFAHTDLYDFTANVEGAQVAFDTVRPLAEKNGEKDLVKELDARFADMTKLLASYGSYEKGFTSYDKVDEKQRAELAAALSALSEPMSKLTAAVVK</sequence>
<proteinExistence type="inferred from homology"/>
<dbReference type="InterPro" id="IPR008972">
    <property type="entry name" value="Cupredoxin"/>
</dbReference>
<protein>
    <submittedName>
        <fullName evidence="7">Peptidase M75 family protein</fullName>
    </submittedName>
</protein>
<accession>A0A934UWR1</accession>
<evidence type="ECO:0000313" key="7">
    <source>
        <dbReference type="EMBL" id="MBK0421235.1"/>
    </source>
</evidence>
<keyword evidence="8" id="KW-1185">Reference proteome</keyword>
<dbReference type="InterPro" id="IPR028096">
    <property type="entry name" value="EfeO_Cupredoxin"/>
</dbReference>
<evidence type="ECO:0000256" key="4">
    <source>
        <dbReference type="SAM" id="SignalP"/>
    </source>
</evidence>
<dbReference type="Gene3D" id="2.60.40.420">
    <property type="entry name" value="Cupredoxins - blue copper proteins"/>
    <property type="match status" value="1"/>
</dbReference>
<evidence type="ECO:0000313" key="8">
    <source>
        <dbReference type="Proteomes" id="UP000618733"/>
    </source>
</evidence>
<evidence type="ECO:0000256" key="1">
    <source>
        <dbReference type="ARBA" id="ARBA00004418"/>
    </source>
</evidence>
<dbReference type="NCBIfam" id="NF041757">
    <property type="entry name" value="EfeO"/>
    <property type="match status" value="1"/>
</dbReference>
<name>A0A934UWR1_9MICO</name>
<evidence type="ECO:0000259" key="6">
    <source>
        <dbReference type="Pfam" id="PF13473"/>
    </source>
</evidence>
<evidence type="ECO:0000256" key="2">
    <source>
        <dbReference type="ARBA" id="ARBA00005989"/>
    </source>
</evidence>
<evidence type="ECO:0000259" key="5">
    <source>
        <dbReference type="Pfam" id="PF09375"/>
    </source>
</evidence>
<comment type="similarity">
    <text evidence="2">Belongs to the EfeM/EfeO family.</text>
</comment>
<reference evidence="7" key="1">
    <citation type="submission" date="2020-12" db="EMBL/GenBank/DDBJ databases">
        <title>Leucobacter sp. CAS2, isolated from Chromium sludge.</title>
        <authorList>
            <person name="Xu Z."/>
        </authorList>
    </citation>
    <scope>NUCLEOTIDE SEQUENCE</scope>
    <source>
        <strain evidence="7">CSA2</strain>
    </source>
</reference>
<dbReference type="Proteomes" id="UP000618733">
    <property type="component" value="Unassembled WGS sequence"/>
</dbReference>
<feature type="domain" description="EfeO-type cupredoxin-like" evidence="6">
    <location>
        <begin position="18"/>
        <end position="112"/>
    </location>
</feature>
<dbReference type="EMBL" id="JAEHOI010000002">
    <property type="protein sequence ID" value="MBK0421235.1"/>
    <property type="molecule type" value="Genomic_DNA"/>
</dbReference>
<dbReference type="GO" id="GO:0042597">
    <property type="term" value="C:periplasmic space"/>
    <property type="evidence" value="ECO:0007669"/>
    <property type="project" value="UniProtKB-SubCell"/>
</dbReference>
<dbReference type="InterPro" id="IPR053377">
    <property type="entry name" value="Iron_uptake_EfeM/EfeO"/>
</dbReference>
<dbReference type="PROSITE" id="PS51318">
    <property type="entry name" value="TAT"/>
    <property type="match status" value="1"/>
</dbReference>
<feature type="chain" id="PRO_5037750484" evidence="4">
    <location>
        <begin position="29"/>
        <end position="402"/>
    </location>
</feature>
<dbReference type="AlphaFoldDB" id="A0A934UWR1"/>